<dbReference type="GO" id="GO:0005886">
    <property type="term" value="C:plasma membrane"/>
    <property type="evidence" value="ECO:0007669"/>
    <property type="project" value="UniProtKB-UniRule"/>
</dbReference>
<keyword evidence="6 7" id="KW-0961">Cell wall biogenesis/degradation</keyword>
<sequence length="357" mass="38826">MLRILLQTLKILTIAAMAVLVLAGGARILAFATDLTRPEGVGQAVQVTIVEDEPEAELAGRLAGAGLIRSTALFEGQLRFGGVELKPGTYTLRKGMSSPQIIDRITGKAPEETPEPVEEQRSFSITVPEGWRIEQIAEEYAANDGEGGFDGFMAAVAEVDRSQYDFLADLPADLPLEGYLFPDTYTFSATDPGRNVAAMLANFGNKYDQEMRNRTGEMGLSIHQVVTLASLVEKEAAVADERPIIADVYISRWEEGWELEADPTVQYVLGKPGDWWPELSGEDLFVDSPYNLYQNTGLPPGPIANPGLGSLQGVLEPANTDYMFFVAKQDGSDEHAFAVTKEEQDENVAEYLNGEGG</sequence>
<evidence type="ECO:0000313" key="8">
    <source>
        <dbReference type="EMBL" id="CAA9576768.1"/>
    </source>
</evidence>
<evidence type="ECO:0000256" key="4">
    <source>
        <dbReference type="ARBA" id="ARBA00023136"/>
    </source>
</evidence>
<organism evidence="8">
    <name type="scientific">uncultured Thermomicrobiales bacterium</name>
    <dbReference type="NCBI Taxonomy" id="1645740"/>
    <lineage>
        <taxon>Bacteria</taxon>
        <taxon>Pseudomonadati</taxon>
        <taxon>Thermomicrobiota</taxon>
        <taxon>Thermomicrobia</taxon>
        <taxon>Thermomicrobiales</taxon>
        <taxon>environmental samples</taxon>
    </lineage>
</organism>
<evidence type="ECO:0000256" key="1">
    <source>
        <dbReference type="ARBA" id="ARBA00022475"/>
    </source>
</evidence>
<gene>
    <name evidence="7" type="primary">mltG</name>
    <name evidence="8" type="ORF">AVDCRST_MAG59-4218</name>
</gene>
<reference evidence="8" key="1">
    <citation type="submission" date="2020-02" db="EMBL/GenBank/DDBJ databases">
        <authorList>
            <person name="Meier V. D."/>
        </authorList>
    </citation>
    <scope>NUCLEOTIDE SEQUENCE</scope>
    <source>
        <strain evidence="8">AVDCRST_MAG59</strain>
    </source>
</reference>
<dbReference type="HAMAP" id="MF_02065">
    <property type="entry name" value="MltG"/>
    <property type="match status" value="1"/>
</dbReference>
<evidence type="ECO:0000256" key="5">
    <source>
        <dbReference type="ARBA" id="ARBA00023239"/>
    </source>
</evidence>
<accession>A0A6J4VF15</accession>
<dbReference type="GO" id="GO:0009252">
    <property type="term" value="P:peptidoglycan biosynthetic process"/>
    <property type="evidence" value="ECO:0007669"/>
    <property type="project" value="UniProtKB-UniRule"/>
</dbReference>
<keyword evidence="3 7" id="KW-1133">Transmembrane helix</keyword>
<name>A0A6J4VF15_9BACT</name>
<dbReference type="EC" id="4.2.2.29" evidence="7"/>
<keyword evidence="4 7" id="KW-0472">Membrane</keyword>
<protein>
    <recommendedName>
        <fullName evidence="7">Endolytic murein transglycosylase</fullName>
        <ecNumber evidence="7">4.2.2.29</ecNumber>
    </recommendedName>
    <alternativeName>
        <fullName evidence="7">Peptidoglycan lytic transglycosylase</fullName>
    </alternativeName>
    <alternativeName>
        <fullName evidence="7">Peptidoglycan polymerization terminase</fullName>
    </alternativeName>
</protein>
<keyword evidence="5 7" id="KW-0456">Lyase</keyword>
<dbReference type="Gene3D" id="3.30.1490.480">
    <property type="entry name" value="Endolytic murein transglycosylase"/>
    <property type="match status" value="1"/>
</dbReference>
<dbReference type="Pfam" id="PF02618">
    <property type="entry name" value="YceG"/>
    <property type="match status" value="1"/>
</dbReference>
<dbReference type="Gene3D" id="3.30.160.60">
    <property type="entry name" value="Classic Zinc Finger"/>
    <property type="match status" value="1"/>
</dbReference>
<dbReference type="PANTHER" id="PTHR30518:SF2">
    <property type="entry name" value="ENDOLYTIC MUREIN TRANSGLYCOSYLASE"/>
    <property type="match status" value="1"/>
</dbReference>
<feature type="site" description="Important for catalytic activity" evidence="7">
    <location>
        <position position="235"/>
    </location>
</feature>
<dbReference type="GO" id="GO:0071555">
    <property type="term" value="P:cell wall organization"/>
    <property type="evidence" value="ECO:0007669"/>
    <property type="project" value="UniProtKB-KW"/>
</dbReference>
<evidence type="ECO:0000256" key="3">
    <source>
        <dbReference type="ARBA" id="ARBA00022989"/>
    </source>
</evidence>
<dbReference type="EMBL" id="CADCWF010000308">
    <property type="protein sequence ID" value="CAA9576768.1"/>
    <property type="molecule type" value="Genomic_DNA"/>
</dbReference>
<keyword evidence="1 7" id="KW-1003">Cell membrane</keyword>
<dbReference type="PANTHER" id="PTHR30518">
    <property type="entry name" value="ENDOLYTIC MUREIN TRANSGLYCOSYLASE"/>
    <property type="match status" value="1"/>
</dbReference>
<evidence type="ECO:0000256" key="6">
    <source>
        <dbReference type="ARBA" id="ARBA00023316"/>
    </source>
</evidence>
<evidence type="ECO:0000256" key="2">
    <source>
        <dbReference type="ARBA" id="ARBA00022692"/>
    </source>
</evidence>
<dbReference type="GO" id="GO:0008932">
    <property type="term" value="F:lytic endotransglycosylase activity"/>
    <property type="evidence" value="ECO:0007669"/>
    <property type="project" value="UniProtKB-UniRule"/>
</dbReference>
<evidence type="ECO:0000256" key="7">
    <source>
        <dbReference type="HAMAP-Rule" id="MF_02065"/>
    </source>
</evidence>
<dbReference type="AlphaFoldDB" id="A0A6J4VF15"/>
<dbReference type="CDD" id="cd08010">
    <property type="entry name" value="MltG_like"/>
    <property type="match status" value="1"/>
</dbReference>
<proteinExistence type="inferred from homology"/>
<dbReference type="NCBIfam" id="TIGR00247">
    <property type="entry name" value="endolytic transglycosylase MltG"/>
    <property type="match status" value="1"/>
</dbReference>
<comment type="function">
    <text evidence="7">Functions as a peptidoglycan terminase that cleaves nascent peptidoglycan strands endolytically to terminate their elongation.</text>
</comment>
<comment type="catalytic activity">
    <reaction evidence="7">
        <text>a peptidoglycan chain = a peptidoglycan chain with N-acetyl-1,6-anhydromuramyl-[peptide] at the reducing end + a peptidoglycan chain with N-acetylglucosamine at the non-reducing end.</text>
        <dbReference type="EC" id="4.2.2.29"/>
    </reaction>
</comment>
<keyword evidence="2 7" id="KW-0812">Transmembrane</keyword>
<comment type="similarity">
    <text evidence="7">Belongs to the transglycosylase MltG family.</text>
</comment>
<dbReference type="InterPro" id="IPR003770">
    <property type="entry name" value="MLTG-like"/>
</dbReference>